<dbReference type="SUPFAM" id="SSF52540">
    <property type="entry name" value="P-loop containing nucleoside triphosphate hydrolases"/>
    <property type="match status" value="1"/>
</dbReference>
<evidence type="ECO:0000256" key="1">
    <source>
        <dbReference type="ARBA" id="ARBA00004496"/>
    </source>
</evidence>
<sequence length="162" mass="17292">MELIVTDAEDTRALGRRLAALVAAGDLIVLAGPLGAGKTTFVQGLAEGMGVRGRVTSPTFVISHIHRGTPDLVHVDAYRLDTLEDVESLDLEASLEDSVTVIEWGRGKTDGLSDDRLEVDIERPRGSRLGDDPEDLIEDTPRTITLRPTGPRSAAIVEALGA</sequence>
<dbReference type="AlphaFoldDB" id="A0A3Q8WS80"/>
<evidence type="ECO:0000256" key="4">
    <source>
        <dbReference type="ARBA" id="ARBA00022490"/>
    </source>
</evidence>
<dbReference type="PANTHER" id="PTHR33540">
    <property type="entry name" value="TRNA THREONYLCARBAMOYLADENOSINE BIOSYNTHESIS PROTEIN TSAE"/>
    <property type="match status" value="1"/>
</dbReference>
<dbReference type="KEGG" id="fsl:EJO69_00030"/>
<dbReference type="GO" id="GO:0005524">
    <property type="term" value="F:ATP binding"/>
    <property type="evidence" value="ECO:0007669"/>
    <property type="project" value="UniProtKB-KW"/>
</dbReference>
<evidence type="ECO:0000256" key="2">
    <source>
        <dbReference type="ARBA" id="ARBA00007599"/>
    </source>
</evidence>
<protein>
    <recommendedName>
        <fullName evidence="3">tRNA threonylcarbamoyladenosine biosynthesis protein TsaE</fullName>
    </recommendedName>
    <alternativeName>
        <fullName evidence="11">t(6)A37 threonylcarbamoyladenosine biosynthesis protein TsaE</fullName>
    </alternativeName>
</protein>
<evidence type="ECO:0000256" key="6">
    <source>
        <dbReference type="ARBA" id="ARBA00022723"/>
    </source>
</evidence>
<keyword evidence="9" id="KW-0460">Magnesium</keyword>
<comment type="subcellular location">
    <subcellularLocation>
        <location evidence="1">Cytoplasm</location>
    </subcellularLocation>
</comment>
<keyword evidence="12" id="KW-0808">Transferase</keyword>
<dbReference type="PANTHER" id="PTHR33540:SF2">
    <property type="entry name" value="TRNA THREONYLCARBAMOYLADENOSINE BIOSYNTHESIS PROTEIN TSAE"/>
    <property type="match status" value="1"/>
</dbReference>
<dbReference type="Gene3D" id="3.40.50.300">
    <property type="entry name" value="P-loop containing nucleotide triphosphate hydrolases"/>
    <property type="match status" value="1"/>
</dbReference>
<evidence type="ECO:0000256" key="9">
    <source>
        <dbReference type="ARBA" id="ARBA00022842"/>
    </source>
</evidence>
<dbReference type="GO" id="GO:0016740">
    <property type="term" value="F:transferase activity"/>
    <property type="evidence" value="ECO:0007669"/>
    <property type="project" value="UniProtKB-KW"/>
</dbReference>
<proteinExistence type="inferred from homology"/>
<evidence type="ECO:0000256" key="5">
    <source>
        <dbReference type="ARBA" id="ARBA00022694"/>
    </source>
</evidence>
<evidence type="ECO:0000313" key="12">
    <source>
        <dbReference type="EMBL" id="AZN28862.1"/>
    </source>
</evidence>
<dbReference type="OrthoDB" id="9800307at2"/>
<keyword evidence="7" id="KW-0547">Nucleotide-binding</keyword>
<keyword evidence="5" id="KW-0819">tRNA processing</keyword>
<accession>A0A3Q8WS80</accession>
<keyword evidence="4" id="KW-0963">Cytoplasm</keyword>
<dbReference type="GO" id="GO:0046872">
    <property type="term" value="F:metal ion binding"/>
    <property type="evidence" value="ECO:0007669"/>
    <property type="project" value="UniProtKB-KW"/>
</dbReference>
<dbReference type="InterPro" id="IPR003442">
    <property type="entry name" value="T6A_TsaE"/>
</dbReference>
<dbReference type="GO" id="GO:0002949">
    <property type="term" value="P:tRNA threonylcarbamoyladenosine modification"/>
    <property type="evidence" value="ECO:0007669"/>
    <property type="project" value="InterPro"/>
</dbReference>
<comment type="function">
    <text evidence="10">Required for the formation of a threonylcarbamoyl group on adenosine at position 37 (t(6)A37) in tRNAs that read codons beginning with adenine. Is involved in the transfer of the threonylcarbamoyl moiety of threonylcarbamoyl-AMP (TC-AMP) to the N6 group of A37, together with TsaD and TsaB. TsaE seems to play an indirect role in the t(6)A biosynthesis pathway, possibly in regulating the core enzymatic function of TsaD.</text>
</comment>
<dbReference type="GO" id="GO:0005737">
    <property type="term" value="C:cytoplasm"/>
    <property type="evidence" value="ECO:0007669"/>
    <property type="project" value="UniProtKB-SubCell"/>
</dbReference>
<evidence type="ECO:0000313" key="13">
    <source>
        <dbReference type="Proteomes" id="UP000270021"/>
    </source>
</evidence>
<comment type="similarity">
    <text evidence="2">Belongs to the TsaE family.</text>
</comment>
<dbReference type="RefSeq" id="WP_126037531.1">
    <property type="nucleotide sequence ID" value="NZ_CP034438.1"/>
</dbReference>
<organism evidence="12 13">
    <name type="scientific">Flaviflexus salsibiostraticola</name>
    <dbReference type="NCBI Taxonomy" id="1282737"/>
    <lineage>
        <taxon>Bacteria</taxon>
        <taxon>Bacillati</taxon>
        <taxon>Actinomycetota</taxon>
        <taxon>Actinomycetes</taxon>
        <taxon>Actinomycetales</taxon>
        <taxon>Actinomycetaceae</taxon>
        <taxon>Flaviflexus</taxon>
    </lineage>
</organism>
<evidence type="ECO:0000256" key="3">
    <source>
        <dbReference type="ARBA" id="ARBA00019010"/>
    </source>
</evidence>
<evidence type="ECO:0000256" key="8">
    <source>
        <dbReference type="ARBA" id="ARBA00022840"/>
    </source>
</evidence>
<evidence type="ECO:0000256" key="10">
    <source>
        <dbReference type="ARBA" id="ARBA00024908"/>
    </source>
</evidence>
<dbReference type="EMBL" id="CP034438">
    <property type="protein sequence ID" value="AZN28862.1"/>
    <property type="molecule type" value="Genomic_DNA"/>
</dbReference>
<dbReference type="Proteomes" id="UP000270021">
    <property type="component" value="Chromosome"/>
</dbReference>
<keyword evidence="6" id="KW-0479">Metal-binding</keyword>
<dbReference type="Pfam" id="PF02367">
    <property type="entry name" value="TsaE"/>
    <property type="match status" value="1"/>
</dbReference>
<evidence type="ECO:0000256" key="11">
    <source>
        <dbReference type="ARBA" id="ARBA00032441"/>
    </source>
</evidence>
<dbReference type="InterPro" id="IPR027417">
    <property type="entry name" value="P-loop_NTPase"/>
</dbReference>
<dbReference type="NCBIfam" id="TIGR00150">
    <property type="entry name" value="T6A_YjeE"/>
    <property type="match status" value="1"/>
</dbReference>
<evidence type="ECO:0000256" key="7">
    <source>
        <dbReference type="ARBA" id="ARBA00022741"/>
    </source>
</evidence>
<keyword evidence="13" id="KW-1185">Reference proteome</keyword>
<reference evidence="12 13" key="1">
    <citation type="submission" date="2018-12" db="EMBL/GenBank/DDBJ databases">
        <title>Complete genome sequence of Flaviflexus salsibiostraticola KCTC 33148.</title>
        <authorList>
            <person name="Bae J.-W."/>
        </authorList>
    </citation>
    <scope>NUCLEOTIDE SEQUENCE [LARGE SCALE GENOMIC DNA]</scope>
    <source>
        <strain evidence="12 13">KCTC 33148</strain>
    </source>
</reference>
<gene>
    <name evidence="12" type="primary">tsaE</name>
    <name evidence="12" type="ORF">EJO69_00030</name>
</gene>
<keyword evidence="8" id="KW-0067">ATP-binding</keyword>
<name>A0A3Q8WS80_9ACTO</name>